<sequence length="190" mass="21329">MFNGLVQGDTGLLSLKTVDLMFFPILSINRYYVICFDMKNPAIVIIDSLDMNVKKKLTKAEKATSDKYTTDCNIVASKLKGMTVRYLKSVGYVKAGVINSCKPKVLKLKWATHGMLEDSSVLLMRHMETFMGTGLDVWDCGLSTDGRKLKQQILGLRKKYAGKILLSPINMHEKEIKAAFGLLLKKKKKC</sequence>
<evidence type="ECO:0000313" key="1">
    <source>
        <dbReference type="EMBL" id="KAK1429992.1"/>
    </source>
</evidence>
<dbReference type="EMBL" id="JAUHHV010000003">
    <property type="protein sequence ID" value="KAK1429992.1"/>
    <property type="molecule type" value="Genomic_DNA"/>
</dbReference>
<name>A0AAD8P2T7_TARER</name>
<organism evidence="1 2">
    <name type="scientific">Tagetes erecta</name>
    <name type="common">African marigold</name>
    <dbReference type="NCBI Taxonomy" id="13708"/>
    <lineage>
        <taxon>Eukaryota</taxon>
        <taxon>Viridiplantae</taxon>
        <taxon>Streptophyta</taxon>
        <taxon>Embryophyta</taxon>
        <taxon>Tracheophyta</taxon>
        <taxon>Spermatophyta</taxon>
        <taxon>Magnoliopsida</taxon>
        <taxon>eudicotyledons</taxon>
        <taxon>Gunneridae</taxon>
        <taxon>Pentapetalae</taxon>
        <taxon>asterids</taxon>
        <taxon>campanulids</taxon>
        <taxon>Asterales</taxon>
        <taxon>Asteraceae</taxon>
        <taxon>Asteroideae</taxon>
        <taxon>Heliantheae alliance</taxon>
        <taxon>Tageteae</taxon>
        <taxon>Tagetes</taxon>
    </lineage>
</organism>
<gene>
    <name evidence="1" type="ORF">QVD17_12396</name>
</gene>
<dbReference type="Gene3D" id="3.40.395.10">
    <property type="entry name" value="Adenoviral Proteinase, Chain A"/>
    <property type="match status" value="1"/>
</dbReference>
<dbReference type="AlphaFoldDB" id="A0AAD8P2T7"/>
<protein>
    <submittedName>
        <fullName evidence="1">Uncharacterized protein</fullName>
    </submittedName>
</protein>
<keyword evidence="2" id="KW-1185">Reference proteome</keyword>
<evidence type="ECO:0000313" key="2">
    <source>
        <dbReference type="Proteomes" id="UP001229421"/>
    </source>
</evidence>
<proteinExistence type="predicted"/>
<reference evidence="1" key="1">
    <citation type="journal article" date="2023" name="bioRxiv">
        <title>Improved chromosome-level genome assembly for marigold (Tagetes erecta).</title>
        <authorList>
            <person name="Jiang F."/>
            <person name="Yuan L."/>
            <person name="Wang S."/>
            <person name="Wang H."/>
            <person name="Xu D."/>
            <person name="Wang A."/>
            <person name="Fan W."/>
        </authorList>
    </citation>
    <scope>NUCLEOTIDE SEQUENCE</scope>
    <source>
        <strain evidence="1">WSJ</strain>
        <tissue evidence="1">Leaf</tissue>
    </source>
</reference>
<dbReference type="Proteomes" id="UP001229421">
    <property type="component" value="Unassembled WGS sequence"/>
</dbReference>
<accession>A0AAD8P2T7</accession>
<comment type="caution">
    <text evidence="1">The sequence shown here is derived from an EMBL/GenBank/DDBJ whole genome shotgun (WGS) entry which is preliminary data.</text>
</comment>